<gene>
    <name evidence="2" type="ORF">ACH5RR_039443</name>
</gene>
<evidence type="ECO:0000313" key="3">
    <source>
        <dbReference type="Proteomes" id="UP001630127"/>
    </source>
</evidence>
<protein>
    <submittedName>
        <fullName evidence="2">Uncharacterized protein</fullName>
    </submittedName>
</protein>
<comment type="caution">
    <text evidence="2">The sequence shown here is derived from an EMBL/GenBank/DDBJ whole genome shotgun (WGS) entry which is preliminary data.</text>
</comment>
<feature type="region of interest" description="Disordered" evidence="1">
    <location>
        <begin position="1"/>
        <end position="37"/>
    </location>
</feature>
<dbReference type="EMBL" id="JBJUIK010000016">
    <property type="protein sequence ID" value="KAL3500350.1"/>
    <property type="molecule type" value="Genomic_DNA"/>
</dbReference>
<evidence type="ECO:0000313" key="2">
    <source>
        <dbReference type="EMBL" id="KAL3500350.1"/>
    </source>
</evidence>
<organism evidence="2 3">
    <name type="scientific">Cinchona calisaya</name>
    <dbReference type="NCBI Taxonomy" id="153742"/>
    <lineage>
        <taxon>Eukaryota</taxon>
        <taxon>Viridiplantae</taxon>
        <taxon>Streptophyta</taxon>
        <taxon>Embryophyta</taxon>
        <taxon>Tracheophyta</taxon>
        <taxon>Spermatophyta</taxon>
        <taxon>Magnoliopsida</taxon>
        <taxon>eudicotyledons</taxon>
        <taxon>Gunneridae</taxon>
        <taxon>Pentapetalae</taxon>
        <taxon>asterids</taxon>
        <taxon>lamiids</taxon>
        <taxon>Gentianales</taxon>
        <taxon>Rubiaceae</taxon>
        <taxon>Cinchonoideae</taxon>
        <taxon>Cinchoneae</taxon>
        <taxon>Cinchona</taxon>
    </lineage>
</organism>
<dbReference type="Proteomes" id="UP001630127">
    <property type="component" value="Unassembled WGS sequence"/>
</dbReference>
<name>A0ABD2Y3G2_9GENT</name>
<dbReference type="AlphaFoldDB" id="A0ABD2Y3G2"/>
<proteinExistence type="predicted"/>
<accession>A0ABD2Y3G2</accession>
<reference evidence="2 3" key="1">
    <citation type="submission" date="2024-11" db="EMBL/GenBank/DDBJ databases">
        <title>A near-complete genome assembly of Cinchona calisaya.</title>
        <authorList>
            <person name="Lian D.C."/>
            <person name="Zhao X.W."/>
            <person name="Wei L."/>
        </authorList>
    </citation>
    <scope>NUCLEOTIDE SEQUENCE [LARGE SCALE GENOMIC DNA]</scope>
    <source>
        <tissue evidence="2">Nenye</tissue>
    </source>
</reference>
<feature type="non-terminal residue" evidence="2">
    <location>
        <position position="1"/>
    </location>
</feature>
<sequence length="74" mass="7568">RTGITGARRRDGGGGFGLKGARHGGERLGWQKETERAGSGIGKGVAAGLEGLQMMDSGGGSHGGSKLFFISYIF</sequence>
<evidence type="ECO:0000256" key="1">
    <source>
        <dbReference type="SAM" id="MobiDB-lite"/>
    </source>
</evidence>
<feature type="compositionally biased region" description="Basic and acidic residues" evidence="1">
    <location>
        <begin position="23"/>
        <end position="36"/>
    </location>
</feature>
<keyword evidence="3" id="KW-1185">Reference proteome</keyword>